<feature type="transmembrane region" description="Helical" evidence="1">
    <location>
        <begin position="12"/>
        <end position="31"/>
    </location>
</feature>
<keyword evidence="1" id="KW-1133">Transmembrane helix</keyword>
<dbReference type="RefSeq" id="WP_128214234.1">
    <property type="nucleotide sequence ID" value="NZ_CP025746.1"/>
</dbReference>
<dbReference type="Proteomes" id="UP000286268">
    <property type="component" value="Chromosome"/>
</dbReference>
<evidence type="ECO:0000313" key="2">
    <source>
        <dbReference type="EMBL" id="QAA33513.1"/>
    </source>
</evidence>
<proteinExistence type="predicted"/>
<dbReference type="KEGG" id="cmah:C1I91_18705"/>
<gene>
    <name evidence="2" type="ORF">C1I91_18705</name>
</gene>
<name>A0A410DW78_9CLOT</name>
<sequence length="63" mass="7450">MKKINKIWQPIFYYICTICMLVIAIFNYNKLKDQANLVLQLLLVIIFIVNSIVATVRYKKSLK</sequence>
<keyword evidence="1" id="KW-0812">Transmembrane</keyword>
<dbReference type="AlphaFoldDB" id="A0A410DW78"/>
<dbReference type="EMBL" id="CP025746">
    <property type="protein sequence ID" value="QAA33513.1"/>
    <property type="molecule type" value="Genomic_DNA"/>
</dbReference>
<keyword evidence="1" id="KW-0472">Membrane</keyword>
<protein>
    <submittedName>
        <fullName evidence="2">Uncharacterized protein</fullName>
    </submittedName>
</protein>
<evidence type="ECO:0000256" key="1">
    <source>
        <dbReference type="SAM" id="Phobius"/>
    </source>
</evidence>
<reference evidence="2 3" key="1">
    <citation type="submission" date="2018-01" db="EMBL/GenBank/DDBJ databases">
        <title>Genome Sequencing and Assembly of Anaerobacter polyendosporus strain CT4.</title>
        <authorList>
            <person name="Tachaapaikoon C."/>
            <person name="Sutheeworapong S."/>
            <person name="Jenjaroenpun P."/>
            <person name="Wongsurawat T."/>
            <person name="Nookeaw I."/>
            <person name="Cheawchanlertfa P."/>
            <person name="Kosugi A."/>
            <person name="Cheevadhanarak S."/>
            <person name="Ratanakhanokchai K."/>
        </authorList>
    </citation>
    <scope>NUCLEOTIDE SEQUENCE [LARGE SCALE GENOMIC DNA]</scope>
    <source>
        <strain evidence="2 3">CT4</strain>
    </source>
</reference>
<keyword evidence="3" id="KW-1185">Reference proteome</keyword>
<evidence type="ECO:0000313" key="3">
    <source>
        <dbReference type="Proteomes" id="UP000286268"/>
    </source>
</evidence>
<feature type="transmembrane region" description="Helical" evidence="1">
    <location>
        <begin position="37"/>
        <end position="58"/>
    </location>
</feature>
<organism evidence="2 3">
    <name type="scientific">Clostridium manihotivorum</name>
    <dbReference type="NCBI Taxonomy" id="2320868"/>
    <lineage>
        <taxon>Bacteria</taxon>
        <taxon>Bacillati</taxon>
        <taxon>Bacillota</taxon>
        <taxon>Clostridia</taxon>
        <taxon>Eubacteriales</taxon>
        <taxon>Clostridiaceae</taxon>
        <taxon>Clostridium</taxon>
    </lineage>
</organism>
<accession>A0A410DW78</accession>